<dbReference type="OrthoDB" id="2989600at2"/>
<dbReference type="Pfam" id="PF19086">
    <property type="entry name" value="Terpene_syn_C_2"/>
    <property type="match status" value="1"/>
</dbReference>
<dbReference type="Proteomes" id="UP000240708">
    <property type="component" value="Unassembled WGS sequence"/>
</dbReference>
<sequence>MLNFERKSHHLIHEHELVEILERWYPTEMACKEVLRIQVLSWLKNSGIINGEENLKVFEKTGIHCFAARLFPLAEPSDLDVISKLFALLFIMDDMADQLNDGDFWKTVQTTPSKIAGNISDQRLDFMDSILDLIFTSKWGMGDCLRLLYTVIRFVGKGEEEQQIRKKRQTPSLKKYWSIKTESSGFQIAWTLLHILFPQNKINAQLLSRLNRLIAKIIILENDIMSFHKESLIGDVFNMVHLRMERFGESKICATNFVKNFIEDLKGQFAQICLQHLPTLPLECFSSDAFEKGLLIKHQEWHSLASMWCLVKGSHIWATMDTNRYNQK</sequence>
<evidence type="ECO:0000313" key="1">
    <source>
        <dbReference type="EMBL" id="PSL03083.1"/>
    </source>
</evidence>
<dbReference type="EMBL" id="PYGF01000008">
    <property type="protein sequence ID" value="PSL03083.1"/>
    <property type="molecule type" value="Genomic_DNA"/>
</dbReference>
<dbReference type="SUPFAM" id="SSF48576">
    <property type="entry name" value="Terpenoid synthases"/>
    <property type="match status" value="1"/>
</dbReference>
<keyword evidence="2" id="KW-1185">Reference proteome</keyword>
<protein>
    <submittedName>
        <fullName evidence="1">Terpene synthase family protein</fullName>
    </submittedName>
</protein>
<gene>
    <name evidence="1" type="ORF">CLV48_108193</name>
</gene>
<dbReference type="InterPro" id="IPR008949">
    <property type="entry name" value="Isoprenoid_synthase_dom_sf"/>
</dbReference>
<dbReference type="Gene3D" id="1.10.600.10">
    <property type="entry name" value="Farnesyl Diphosphate Synthase"/>
    <property type="match status" value="1"/>
</dbReference>
<evidence type="ECO:0000313" key="2">
    <source>
        <dbReference type="Proteomes" id="UP000240708"/>
    </source>
</evidence>
<accession>A0A2P8E0T7</accession>
<dbReference type="RefSeq" id="WP_106568078.1">
    <property type="nucleotide sequence ID" value="NZ_PYGF01000008.1"/>
</dbReference>
<reference evidence="1 2" key="1">
    <citation type="submission" date="2018-03" db="EMBL/GenBank/DDBJ databases">
        <title>Genomic Encyclopedia of Archaeal and Bacterial Type Strains, Phase II (KMG-II): from individual species to whole genera.</title>
        <authorList>
            <person name="Goeker M."/>
        </authorList>
    </citation>
    <scope>NUCLEOTIDE SEQUENCE [LARGE SCALE GENOMIC DNA]</scope>
    <source>
        <strain evidence="1 2">DSM 28057</strain>
    </source>
</reference>
<proteinExistence type="predicted"/>
<organism evidence="1 2">
    <name type="scientific">Cecembia rubra</name>
    <dbReference type="NCBI Taxonomy" id="1485585"/>
    <lineage>
        <taxon>Bacteria</taxon>
        <taxon>Pseudomonadati</taxon>
        <taxon>Bacteroidota</taxon>
        <taxon>Cytophagia</taxon>
        <taxon>Cytophagales</taxon>
        <taxon>Cyclobacteriaceae</taxon>
        <taxon>Cecembia</taxon>
    </lineage>
</organism>
<comment type="caution">
    <text evidence="1">The sequence shown here is derived from an EMBL/GenBank/DDBJ whole genome shotgun (WGS) entry which is preliminary data.</text>
</comment>
<name>A0A2P8E0T7_9BACT</name>
<dbReference type="AlphaFoldDB" id="A0A2P8E0T7"/>